<feature type="domain" description="PDZ" evidence="3">
    <location>
        <begin position="260"/>
        <end position="348"/>
    </location>
</feature>
<dbReference type="PANTHER" id="PTHR14191">
    <property type="entry name" value="PDZ DOMAIN CONTAINING PROTEIN"/>
    <property type="match status" value="1"/>
</dbReference>
<name>A0ABD0YFX4_9HEMI</name>
<comment type="caution">
    <text evidence="4">The sequence shown here is derived from an EMBL/GenBank/DDBJ whole genome shotgun (WGS) entry which is preliminary data.</text>
</comment>
<gene>
    <name evidence="4" type="ORF">AAG570_012957</name>
</gene>
<evidence type="ECO:0000313" key="5">
    <source>
        <dbReference type="Proteomes" id="UP001558652"/>
    </source>
</evidence>
<dbReference type="Gene3D" id="2.30.42.10">
    <property type="match status" value="1"/>
</dbReference>
<accession>A0ABD0YFX4</accession>
<feature type="region of interest" description="Disordered" evidence="2">
    <location>
        <begin position="111"/>
        <end position="132"/>
    </location>
</feature>
<dbReference type="Pfam" id="PF00595">
    <property type="entry name" value="PDZ"/>
    <property type="match status" value="1"/>
</dbReference>
<feature type="region of interest" description="Disordered" evidence="2">
    <location>
        <begin position="1"/>
        <end position="59"/>
    </location>
</feature>
<dbReference type="SUPFAM" id="SSF50156">
    <property type="entry name" value="PDZ domain-like"/>
    <property type="match status" value="1"/>
</dbReference>
<dbReference type="Proteomes" id="UP001558652">
    <property type="component" value="Unassembled WGS sequence"/>
</dbReference>
<protein>
    <recommendedName>
        <fullName evidence="3">PDZ domain-containing protein</fullName>
    </recommendedName>
</protein>
<reference evidence="4 5" key="1">
    <citation type="submission" date="2024-07" db="EMBL/GenBank/DDBJ databases">
        <title>Chromosome-level genome assembly of the water stick insect Ranatra chinensis (Heteroptera: Nepidae).</title>
        <authorList>
            <person name="Liu X."/>
        </authorList>
    </citation>
    <scope>NUCLEOTIDE SEQUENCE [LARGE SCALE GENOMIC DNA]</scope>
    <source>
        <strain evidence="4">Cailab_2021Rc</strain>
        <tissue evidence="4">Muscle</tissue>
    </source>
</reference>
<keyword evidence="5" id="KW-1185">Reference proteome</keyword>
<dbReference type="AlphaFoldDB" id="A0ABD0YFX4"/>
<dbReference type="InterPro" id="IPR001478">
    <property type="entry name" value="PDZ"/>
</dbReference>
<dbReference type="EMBL" id="JBFDAA010000008">
    <property type="protein sequence ID" value="KAL1130014.1"/>
    <property type="molecule type" value="Genomic_DNA"/>
</dbReference>
<dbReference type="InterPro" id="IPR036034">
    <property type="entry name" value="PDZ_sf"/>
</dbReference>
<evidence type="ECO:0000256" key="1">
    <source>
        <dbReference type="ARBA" id="ARBA00022737"/>
    </source>
</evidence>
<feature type="compositionally biased region" description="Polar residues" evidence="2">
    <location>
        <begin position="1"/>
        <end position="11"/>
    </location>
</feature>
<evidence type="ECO:0000313" key="4">
    <source>
        <dbReference type="EMBL" id="KAL1130014.1"/>
    </source>
</evidence>
<keyword evidence="1" id="KW-0677">Repeat</keyword>
<sequence>MFQKNKTQETTEIVLRNPPNMFNFIKKGTGTVDKEDKERKKSEKKERKENKKREKRSMTAEELLRLDEMRRSLKIRRKKEKDKLPSGITADYSANFLAELREYAENDSIASVKPTSNHNTPILSPDAHEPPLPPKRGILKTSGKSSISVVNQTDSSSTIHNVINTEYSLTTQKTSDSYVEQCLSPEDTSSIGSGDQAHFLAPSVVVTNHGSIESLEDSTTNSSFVTPPISLSPVGGDSHYLDIEFSLPDIESVTLPEPRTLIIYRQSPPRTDFGFSLRKAMVIKRDGSGICYLKPVTFAEPGAIAQHCNDTGLLPGDQLLEVNGLPIDKKSREEVIDMIKSSGNVVTLKSKCEKESPVEAEWVWLVHQSGFSQVYKQGTLNNKISVQCPSSGESVLVDEDDLEKV</sequence>
<feature type="compositionally biased region" description="Basic and acidic residues" evidence="2">
    <location>
        <begin position="32"/>
        <end position="59"/>
    </location>
</feature>
<feature type="compositionally biased region" description="Polar residues" evidence="2">
    <location>
        <begin position="113"/>
        <end position="122"/>
    </location>
</feature>
<dbReference type="PROSITE" id="PS50106">
    <property type="entry name" value="PDZ"/>
    <property type="match status" value="1"/>
</dbReference>
<evidence type="ECO:0000256" key="2">
    <source>
        <dbReference type="SAM" id="MobiDB-lite"/>
    </source>
</evidence>
<organism evidence="4 5">
    <name type="scientific">Ranatra chinensis</name>
    <dbReference type="NCBI Taxonomy" id="642074"/>
    <lineage>
        <taxon>Eukaryota</taxon>
        <taxon>Metazoa</taxon>
        <taxon>Ecdysozoa</taxon>
        <taxon>Arthropoda</taxon>
        <taxon>Hexapoda</taxon>
        <taxon>Insecta</taxon>
        <taxon>Pterygota</taxon>
        <taxon>Neoptera</taxon>
        <taxon>Paraneoptera</taxon>
        <taxon>Hemiptera</taxon>
        <taxon>Heteroptera</taxon>
        <taxon>Panheteroptera</taxon>
        <taxon>Nepomorpha</taxon>
        <taxon>Nepidae</taxon>
        <taxon>Ranatrinae</taxon>
        <taxon>Ranatra</taxon>
    </lineage>
</organism>
<evidence type="ECO:0000259" key="3">
    <source>
        <dbReference type="PROSITE" id="PS50106"/>
    </source>
</evidence>
<dbReference type="InterPro" id="IPR051067">
    <property type="entry name" value="NHER"/>
</dbReference>
<proteinExistence type="predicted"/>
<dbReference type="PANTHER" id="PTHR14191:SF4">
    <property type="entry name" value="NA(+)_H(+) EXCHANGE REGULATORY COFACTOR NHE-RF2"/>
    <property type="match status" value="1"/>
</dbReference>